<protein>
    <submittedName>
        <fullName evidence="2">Uncharacterized protein</fullName>
    </submittedName>
</protein>
<dbReference type="EMBL" id="CP045891">
    <property type="protein sequence ID" value="QQP58502.1"/>
    <property type="molecule type" value="Genomic_DNA"/>
</dbReference>
<feature type="region of interest" description="Disordered" evidence="1">
    <location>
        <begin position="23"/>
        <end position="44"/>
    </location>
</feature>
<evidence type="ECO:0000313" key="3">
    <source>
        <dbReference type="Proteomes" id="UP000595437"/>
    </source>
</evidence>
<organism evidence="2 3">
    <name type="scientific">Caligus rogercresseyi</name>
    <name type="common">Sea louse</name>
    <dbReference type="NCBI Taxonomy" id="217165"/>
    <lineage>
        <taxon>Eukaryota</taxon>
        <taxon>Metazoa</taxon>
        <taxon>Ecdysozoa</taxon>
        <taxon>Arthropoda</taxon>
        <taxon>Crustacea</taxon>
        <taxon>Multicrustacea</taxon>
        <taxon>Hexanauplia</taxon>
        <taxon>Copepoda</taxon>
        <taxon>Siphonostomatoida</taxon>
        <taxon>Caligidae</taxon>
        <taxon>Caligus</taxon>
    </lineage>
</organism>
<sequence>MANILDYTEPKSKEEILAMLEEEEESQGQEKAVEEAKEEMDDDILPLEISPKKIVIQNKREKSRRLTQIAIHPEKCILP</sequence>
<evidence type="ECO:0000313" key="2">
    <source>
        <dbReference type="EMBL" id="QQP58502.1"/>
    </source>
</evidence>
<keyword evidence="3" id="KW-1185">Reference proteome</keyword>
<gene>
    <name evidence="2" type="ORF">FKW44_003846</name>
</gene>
<evidence type="ECO:0000256" key="1">
    <source>
        <dbReference type="SAM" id="MobiDB-lite"/>
    </source>
</evidence>
<dbReference type="AlphaFoldDB" id="A0A7T8KM65"/>
<dbReference type="Proteomes" id="UP000595437">
    <property type="component" value="Chromosome 2"/>
</dbReference>
<reference evidence="3" key="1">
    <citation type="submission" date="2021-01" db="EMBL/GenBank/DDBJ databases">
        <title>Caligus Genome Assembly.</title>
        <authorList>
            <person name="Gallardo-Escarate C."/>
        </authorList>
    </citation>
    <scope>NUCLEOTIDE SEQUENCE [LARGE SCALE GENOMIC DNA]</scope>
</reference>
<accession>A0A7T8KM65</accession>
<name>A0A7T8KM65_CALRO</name>
<proteinExistence type="predicted"/>